<dbReference type="Proteomes" id="UP000184089">
    <property type="component" value="Unassembled WGS sequence"/>
</dbReference>
<evidence type="ECO:0000313" key="5">
    <source>
        <dbReference type="Proteomes" id="UP000474718"/>
    </source>
</evidence>
<protein>
    <submittedName>
        <fullName evidence="3">Uncharacterized protein</fullName>
    </submittedName>
</protein>
<dbReference type="EMBL" id="WWVX01000008">
    <property type="protein sequence ID" value="MZL70439.1"/>
    <property type="molecule type" value="Genomic_DNA"/>
</dbReference>
<keyword evidence="5" id="KW-1185">Reference proteome</keyword>
<reference evidence="3" key="2">
    <citation type="submission" date="2016-11" db="EMBL/GenBank/DDBJ databases">
        <authorList>
            <person name="Varghese N."/>
            <person name="Submissions S."/>
        </authorList>
    </citation>
    <scope>NUCLEOTIDE SEQUENCE</scope>
    <source>
        <strain evidence="3">DSM 4029</strain>
    </source>
</reference>
<sequence>MTIEEMKCPNCSAPLSRRGADWYCPFCGGAYRENGAEKPPSPPADRQGDPPPDSRAEAPYRGAEILACAQGKDVPLCAGNTAVRAVPMRFDRSQAISILRQAAPKGAVKACFSLSALQAVREVRLPLWRIACRGIAAMEGIWAERPHLPPTAGYRVAQSCLFSAEELLYSPLASPVFLRSDLQQAAVCDLEEQGRWEILGDTALPGDERWREQAKWQLQKCLPRPLGGGRFENGVWHSIALSITEAVAHLYLAPYWCLEGAWEGRPYRLLVNGCTGWVDGNPPLGPQAEEGRWRQSRLCEMTMRGGPLCTAAFEWTFQQSDRQPAEKR</sequence>
<dbReference type="AlphaFoldDB" id="A0AAQ1RWG5"/>
<name>A0AAQ1RWG5_9FIRM</name>
<organism evidence="3 4">
    <name type="scientific">Bittarella massiliensis</name>
    <name type="common">ex Durand et al. 2017</name>
    <dbReference type="NCBI Taxonomy" id="1720313"/>
    <lineage>
        <taxon>Bacteria</taxon>
        <taxon>Bacillati</taxon>
        <taxon>Bacillota</taxon>
        <taxon>Clostridia</taxon>
        <taxon>Eubacteriales</taxon>
        <taxon>Oscillospiraceae</taxon>
        <taxon>Bittarella (ex Durand et al. 2017)</taxon>
    </lineage>
</organism>
<reference evidence="2 5" key="3">
    <citation type="journal article" date="2019" name="Nat. Med.">
        <title>A library of human gut bacterial isolates paired with longitudinal multiomics data enables mechanistic microbiome research.</title>
        <authorList>
            <person name="Poyet M."/>
            <person name="Groussin M."/>
            <person name="Gibbons S.M."/>
            <person name="Avila-Pacheco J."/>
            <person name="Jiang X."/>
            <person name="Kearney S.M."/>
            <person name="Perrotta A.R."/>
            <person name="Berdy B."/>
            <person name="Zhao S."/>
            <person name="Lieberman T.D."/>
            <person name="Swanson P.K."/>
            <person name="Smith M."/>
            <person name="Roesemann S."/>
            <person name="Alexander J.E."/>
            <person name="Rich S.A."/>
            <person name="Livny J."/>
            <person name="Vlamakis H."/>
            <person name="Clish C."/>
            <person name="Bullock K."/>
            <person name="Deik A."/>
            <person name="Scott J."/>
            <person name="Pierce K.A."/>
            <person name="Xavier R.J."/>
            <person name="Alm E.J."/>
        </authorList>
    </citation>
    <scope>NUCLEOTIDE SEQUENCE [LARGE SCALE GENOMIC DNA]</scope>
    <source>
        <strain evidence="2 5">BIOML-A2</strain>
    </source>
</reference>
<dbReference type="Proteomes" id="UP000474718">
    <property type="component" value="Unassembled WGS sequence"/>
</dbReference>
<feature type="region of interest" description="Disordered" evidence="1">
    <location>
        <begin position="35"/>
        <end position="57"/>
    </location>
</feature>
<feature type="compositionally biased region" description="Basic and acidic residues" evidence="1">
    <location>
        <begin position="46"/>
        <end position="57"/>
    </location>
</feature>
<dbReference type="EMBL" id="FQVY01000003">
    <property type="protein sequence ID" value="SHG33487.1"/>
    <property type="molecule type" value="Genomic_DNA"/>
</dbReference>
<evidence type="ECO:0000313" key="3">
    <source>
        <dbReference type="EMBL" id="SHG33487.1"/>
    </source>
</evidence>
<gene>
    <name evidence="2" type="ORF">GT747_11815</name>
    <name evidence="3" type="ORF">SAMN05444424_2149</name>
</gene>
<evidence type="ECO:0000256" key="1">
    <source>
        <dbReference type="SAM" id="MobiDB-lite"/>
    </source>
</evidence>
<evidence type="ECO:0000313" key="2">
    <source>
        <dbReference type="EMBL" id="MZL70439.1"/>
    </source>
</evidence>
<proteinExistence type="predicted"/>
<accession>A0AAQ1RWG5</accession>
<evidence type="ECO:0000313" key="4">
    <source>
        <dbReference type="Proteomes" id="UP000184089"/>
    </source>
</evidence>
<dbReference type="RefSeq" id="WP_021658507.1">
    <property type="nucleotide sequence ID" value="NZ_FQVY01000003.1"/>
</dbReference>
<reference evidence="4" key="1">
    <citation type="submission" date="2016-11" db="EMBL/GenBank/DDBJ databases">
        <authorList>
            <person name="Jaros S."/>
            <person name="Januszkiewicz K."/>
            <person name="Wedrychowicz H."/>
        </authorList>
    </citation>
    <scope>NUCLEOTIDE SEQUENCE [LARGE SCALE GENOMIC DNA]</scope>
    <source>
        <strain evidence="4">DSM 4029</strain>
    </source>
</reference>
<comment type="caution">
    <text evidence="3">The sequence shown here is derived from an EMBL/GenBank/DDBJ whole genome shotgun (WGS) entry which is preliminary data.</text>
</comment>